<dbReference type="OrthoDB" id="7554032at2759"/>
<gene>
    <name evidence="1" type="ORF">E2C01_052698</name>
</gene>
<dbReference type="Proteomes" id="UP000324222">
    <property type="component" value="Unassembled WGS sequence"/>
</dbReference>
<evidence type="ECO:0000313" key="1">
    <source>
        <dbReference type="EMBL" id="MPC58691.1"/>
    </source>
</evidence>
<sequence>MSERSWKDERLNGVDELNDRFVENVKNTAASLIGYVRTGARKRACKPWWNDEIRDARRERKKTK</sequence>
<dbReference type="AlphaFoldDB" id="A0A5B7GFC0"/>
<protein>
    <submittedName>
        <fullName evidence="1">Uncharacterized protein</fullName>
    </submittedName>
</protein>
<accession>A0A5B7GFC0</accession>
<proteinExistence type="predicted"/>
<dbReference type="EMBL" id="VSRR010015903">
    <property type="protein sequence ID" value="MPC58691.1"/>
    <property type="molecule type" value="Genomic_DNA"/>
</dbReference>
<comment type="caution">
    <text evidence="1">The sequence shown here is derived from an EMBL/GenBank/DDBJ whole genome shotgun (WGS) entry which is preliminary data.</text>
</comment>
<name>A0A5B7GFC0_PORTR</name>
<evidence type="ECO:0000313" key="2">
    <source>
        <dbReference type="Proteomes" id="UP000324222"/>
    </source>
</evidence>
<reference evidence="1 2" key="1">
    <citation type="submission" date="2019-05" db="EMBL/GenBank/DDBJ databases">
        <title>Another draft genome of Portunus trituberculatus and its Hox gene families provides insights of decapod evolution.</title>
        <authorList>
            <person name="Jeong J.-H."/>
            <person name="Song I."/>
            <person name="Kim S."/>
            <person name="Choi T."/>
            <person name="Kim D."/>
            <person name="Ryu S."/>
            <person name="Kim W."/>
        </authorList>
    </citation>
    <scope>NUCLEOTIDE SEQUENCE [LARGE SCALE GENOMIC DNA]</scope>
    <source>
        <tissue evidence="1">Muscle</tissue>
    </source>
</reference>
<organism evidence="1 2">
    <name type="scientific">Portunus trituberculatus</name>
    <name type="common">Swimming crab</name>
    <name type="synonym">Neptunus trituberculatus</name>
    <dbReference type="NCBI Taxonomy" id="210409"/>
    <lineage>
        <taxon>Eukaryota</taxon>
        <taxon>Metazoa</taxon>
        <taxon>Ecdysozoa</taxon>
        <taxon>Arthropoda</taxon>
        <taxon>Crustacea</taxon>
        <taxon>Multicrustacea</taxon>
        <taxon>Malacostraca</taxon>
        <taxon>Eumalacostraca</taxon>
        <taxon>Eucarida</taxon>
        <taxon>Decapoda</taxon>
        <taxon>Pleocyemata</taxon>
        <taxon>Brachyura</taxon>
        <taxon>Eubrachyura</taxon>
        <taxon>Portunoidea</taxon>
        <taxon>Portunidae</taxon>
        <taxon>Portuninae</taxon>
        <taxon>Portunus</taxon>
    </lineage>
</organism>
<keyword evidence="2" id="KW-1185">Reference proteome</keyword>